<dbReference type="EMBL" id="KQ972752">
    <property type="protein sequence ID" value="KXZ75785.1"/>
    <property type="molecule type" value="Genomic_DNA"/>
</dbReference>
<dbReference type="Proteomes" id="UP000007266">
    <property type="component" value="Unassembled WGS sequence"/>
</dbReference>
<evidence type="ECO:0000313" key="2">
    <source>
        <dbReference type="Proteomes" id="UP000007266"/>
    </source>
</evidence>
<gene>
    <name evidence="1" type="primary">AUGUSTUS-3.0.2_35008</name>
    <name evidence="1" type="ORF">TcasGA2_TC035008</name>
</gene>
<keyword evidence="2" id="KW-1185">Reference proteome</keyword>
<sequence>LSRHSPSNGWYLDVVKEPSTFMSTRAQSLRLWISVVHKGSVSGTMDMGNAKNSPKYCGVSQLGT</sequence>
<proteinExistence type="predicted"/>
<reference evidence="1 2" key="1">
    <citation type="journal article" date="2008" name="Nature">
        <title>The genome of the model beetle and pest Tribolium castaneum.</title>
        <authorList>
            <consortium name="Tribolium Genome Sequencing Consortium"/>
            <person name="Richards S."/>
            <person name="Gibbs R.A."/>
            <person name="Weinstock G.M."/>
            <person name="Brown S.J."/>
            <person name="Denell R."/>
            <person name="Beeman R.W."/>
            <person name="Gibbs R."/>
            <person name="Beeman R.W."/>
            <person name="Brown S.J."/>
            <person name="Bucher G."/>
            <person name="Friedrich M."/>
            <person name="Grimmelikhuijzen C.J."/>
            <person name="Klingler M."/>
            <person name="Lorenzen M."/>
            <person name="Richards S."/>
            <person name="Roth S."/>
            <person name="Schroder R."/>
            <person name="Tautz D."/>
            <person name="Zdobnov E.M."/>
            <person name="Muzny D."/>
            <person name="Gibbs R.A."/>
            <person name="Weinstock G.M."/>
            <person name="Attaway T."/>
            <person name="Bell S."/>
            <person name="Buhay C.J."/>
            <person name="Chandrabose M.N."/>
            <person name="Chavez D."/>
            <person name="Clerk-Blankenburg K.P."/>
            <person name="Cree A."/>
            <person name="Dao M."/>
            <person name="Davis C."/>
            <person name="Chacko J."/>
            <person name="Dinh H."/>
            <person name="Dugan-Rocha S."/>
            <person name="Fowler G."/>
            <person name="Garner T.T."/>
            <person name="Garnes J."/>
            <person name="Gnirke A."/>
            <person name="Hawes A."/>
            <person name="Hernandez J."/>
            <person name="Hines S."/>
            <person name="Holder M."/>
            <person name="Hume J."/>
            <person name="Jhangiani S.N."/>
            <person name="Joshi V."/>
            <person name="Khan Z.M."/>
            <person name="Jackson L."/>
            <person name="Kovar C."/>
            <person name="Kowis A."/>
            <person name="Lee S."/>
            <person name="Lewis L.R."/>
            <person name="Margolis J."/>
            <person name="Morgan M."/>
            <person name="Nazareth L.V."/>
            <person name="Nguyen N."/>
            <person name="Okwuonu G."/>
            <person name="Parker D."/>
            <person name="Richards S."/>
            <person name="Ruiz S.J."/>
            <person name="Santibanez J."/>
            <person name="Savard J."/>
            <person name="Scherer S.E."/>
            <person name="Schneider B."/>
            <person name="Sodergren E."/>
            <person name="Tautz D."/>
            <person name="Vattahil S."/>
            <person name="Villasana D."/>
            <person name="White C.S."/>
            <person name="Wright R."/>
            <person name="Park Y."/>
            <person name="Beeman R.W."/>
            <person name="Lord J."/>
            <person name="Oppert B."/>
            <person name="Lorenzen M."/>
            <person name="Brown S."/>
            <person name="Wang L."/>
            <person name="Savard J."/>
            <person name="Tautz D."/>
            <person name="Richards S."/>
            <person name="Weinstock G."/>
            <person name="Gibbs R.A."/>
            <person name="Liu Y."/>
            <person name="Worley K."/>
            <person name="Weinstock G."/>
            <person name="Elsik C.G."/>
            <person name="Reese J.T."/>
            <person name="Elhaik E."/>
            <person name="Landan G."/>
            <person name="Graur D."/>
            <person name="Arensburger P."/>
            <person name="Atkinson P."/>
            <person name="Beeman R.W."/>
            <person name="Beidler J."/>
            <person name="Brown S.J."/>
            <person name="Demuth J.P."/>
            <person name="Drury D.W."/>
            <person name="Du Y.Z."/>
            <person name="Fujiwara H."/>
            <person name="Lorenzen M."/>
            <person name="Maselli V."/>
            <person name="Osanai M."/>
            <person name="Park Y."/>
            <person name="Robertson H.M."/>
            <person name="Tu Z."/>
            <person name="Wang J.J."/>
            <person name="Wang S."/>
            <person name="Richards S."/>
            <person name="Song H."/>
            <person name="Zhang L."/>
            <person name="Sodergren E."/>
            <person name="Werner D."/>
            <person name="Stanke M."/>
            <person name="Morgenstern B."/>
            <person name="Solovyev V."/>
            <person name="Kosarev P."/>
            <person name="Brown G."/>
            <person name="Chen H.C."/>
            <person name="Ermolaeva O."/>
            <person name="Hlavina W."/>
            <person name="Kapustin Y."/>
            <person name="Kiryutin B."/>
            <person name="Kitts P."/>
            <person name="Maglott D."/>
            <person name="Pruitt K."/>
            <person name="Sapojnikov V."/>
            <person name="Souvorov A."/>
            <person name="Mackey A.J."/>
            <person name="Waterhouse R.M."/>
            <person name="Wyder S."/>
            <person name="Zdobnov E.M."/>
            <person name="Zdobnov E.M."/>
            <person name="Wyder S."/>
            <person name="Kriventseva E.V."/>
            <person name="Kadowaki T."/>
            <person name="Bork P."/>
            <person name="Aranda M."/>
            <person name="Bao R."/>
            <person name="Beermann A."/>
            <person name="Berns N."/>
            <person name="Bolognesi R."/>
            <person name="Bonneton F."/>
            <person name="Bopp D."/>
            <person name="Brown S.J."/>
            <person name="Bucher G."/>
            <person name="Butts T."/>
            <person name="Chaumot A."/>
            <person name="Denell R.E."/>
            <person name="Ferrier D.E."/>
            <person name="Friedrich M."/>
            <person name="Gordon C.M."/>
            <person name="Jindra M."/>
            <person name="Klingler M."/>
            <person name="Lan Q."/>
            <person name="Lattorff H.M."/>
            <person name="Laudet V."/>
            <person name="von Levetsow C."/>
            <person name="Liu Z."/>
            <person name="Lutz R."/>
            <person name="Lynch J.A."/>
            <person name="da Fonseca R.N."/>
            <person name="Posnien N."/>
            <person name="Reuter R."/>
            <person name="Roth S."/>
            <person name="Savard J."/>
            <person name="Schinko J.B."/>
            <person name="Schmitt C."/>
            <person name="Schoppmeier M."/>
            <person name="Schroder R."/>
            <person name="Shippy T.D."/>
            <person name="Simonnet F."/>
            <person name="Marques-Souza H."/>
            <person name="Tautz D."/>
            <person name="Tomoyasu Y."/>
            <person name="Trauner J."/>
            <person name="Van der Zee M."/>
            <person name="Vervoort M."/>
            <person name="Wittkopp N."/>
            <person name="Wimmer E.A."/>
            <person name="Yang X."/>
            <person name="Jones A.K."/>
            <person name="Sattelle D.B."/>
            <person name="Ebert P.R."/>
            <person name="Nelson D."/>
            <person name="Scott J.G."/>
            <person name="Beeman R.W."/>
            <person name="Muthukrishnan S."/>
            <person name="Kramer K.J."/>
            <person name="Arakane Y."/>
            <person name="Beeman R.W."/>
            <person name="Zhu Q."/>
            <person name="Hogenkamp D."/>
            <person name="Dixit R."/>
            <person name="Oppert B."/>
            <person name="Jiang H."/>
            <person name="Zou Z."/>
            <person name="Marshall J."/>
            <person name="Elpidina E."/>
            <person name="Vinokurov K."/>
            <person name="Oppert C."/>
            <person name="Zou Z."/>
            <person name="Evans J."/>
            <person name="Lu Z."/>
            <person name="Zhao P."/>
            <person name="Sumathipala N."/>
            <person name="Altincicek B."/>
            <person name="Vilcinskas A."/>
            <person name="Williams M."/>
            <person name="Hultmark D."/>
            <person name="Hetru C."/>
            <person name="Jiang H."/>
            <person name="Grimmelikhuijzen C.J."/>
            <person name="Hauser F."/>
            <person name="Cazzamali G."/>
            <person name="Williamson M."/>
            <person name="Park Y."/>
            <person name="Li B."/>
            <person name="Tanaka Y."/>
            <person name="Predel R."/>
            <person name="Neupert S."/>
            <person name="Schachtner J."/>
            <person name="Verleyen P."/>
            <person name="Raible F."/>
            <person name="Bork P."/>
            <person name="Friedrich M."/>
            <person name="Walden K.K."/>
            <person name="Robertson H.M."/>
            <person name="Angeli S."/>
            <person name="Foret S."/>
            <person name="Bucher G."/>
            <person name="Schuetz S."/>
            <person name="Maleszka R."/>
            <person name="Wimmer E.A."/>
            <person name="Beeman R.W."/>
            <person name="Lorenzen M."/>
            <person name="Tomoyasu Y."/>
            <person name="Miller S.C."/>
            <person name="Grossmann D."/>
            <person name="Bucher G."/>
        </authorList>
    </citation>
    <scope>NUCLEOTIDE SEQUENCE [LARGE SCALE GENOMIC DNA]</scope>
    <source>
        <strain evidence="1 2">Georgia GA2</strain>
    </source>
</reference>
<feature type="non-terminal residue" evidence="1">
    <location>
        <position position="1"/>
    </location>
</feature>
<protein>
    <submittedName>
        <fullName evidence="1">Uncharacterized protein</fullName>
    </submittedName>
</protein>
<accession>A0A139W921</accession>
<reference evidence="1 2" key="2">
    <citation type="journal article" date="2010" name="Nucleic Acids Res.">
        <title>BeetleBase in 2010: revisions to provide comprehensive genomic information for Tribolium castaneum.</title>
        <authorList>
            <person name="Kim H.S."/>
            <person name="Murphy T."/>
            <person name="Xia J."/>
            <person name="Caragea D."/>
            <person name="Park Y."/>
            <person name="Beeman R.W."/>
            <person name="Lorenzen M.D."/>
            <person name="Butcher S."/>
            <person name="Manak J.R."/>
            <person name="Brown S.J."/>
        </authorList>
    </citation>
    <scope>NUCLEOTIDE SEQUENCE [LARGE SCALE GENOMIC DNA]</scope>
    <source>
        <strain evidence="1 2">Georgia GA2</strain>
    </source>
</reference>
<name>A0A139W921_TRICA</name>
<dbReference type="InParanoid" id="A0A139W921"/>
<organism evidence="1 2">
    <name type="scientific">Tribolium castaneum</name>
    <name type="common">Red flour beetle</name>
    <dbReference type="NCBI Taxonomy" id="7070"/>
    <lineage>
        <taxon>Eukaryota</taxon>
        <taxon>Metazoa</taxon>
        <taxon>Ecdysozoa</taxon>
        <taxon>Arthropoda</taxon>
        <taxon>Hexapoda</taxon>
        <taxon>Insecta</taxon>
        <taxon>Pterygota</taxon>
        <taxon>Neoptera</taxon>
        <taxon>Endopterygota</taxon>
        <taxon>Coleoptera</taxon>
        <taxon>Polyphaga</taxon>
        <taxon>Cucujiformia</taxon>
        <taxon>Tenebrionidae</taxon>
        <taxon>Tenebrionidae incertae sedis</taxon>
        <taxon>Tribolium</taxon>
    </lineage>
</organism>
<evidence type="ECO:0000313" key="1">
    <source>
        <dbReference type="EMBL" id="KXZ75785.1"/>
    </source>
</evidence>
<dbReference type="AlphaFoldDB" id="A0A139W921"/>